<evidence type="ECO:0000313" key="4">
    <source>
        <dbReference type="Proteomes" id="UP001313282"/>
    </source>
</evidence>
<sequence length="198" mass="22287">MSADDKAFESEKAPPEYETISFNDVERTGSNTTNTADCGRPTSTRPKFTLRSYQIAQRVLRYGYILSLISYIICLGLYITVVVDKLVKGQFTAEEPEKFELYDAFAIGVLIFPGLCAAISLRRSRNIKIANEIRQRQLDNGEVVWRALTSTRSNLVLFDEVDTDISLCMVSIVLFLLGFGVVFFFEELRDVKPGSLSV</sequence>
<comment type="caution">
    <text evidence="3">The sequence shown here is derived from an EMBL/GenBank/DDBJ whole genome shotgun (WGS) entry which is preliminary data.</text>
</comment>
<feature type="transmembrane region" description="Helical" evidence="2">
    <location>
        <begin position="101"/>
        <end position="121"/>
    </location>
</feature>
<proteinExistence type="predicted"/>
<dbReference type="AlphaFoldDB" id="A0AAN8MV89"/>
<evidence type="ECO:0000256" key="2">
    <source>
        <dbReference type="SAM" id="Phobius"/>
    </source>
</evidence>
<keyword evidence="2" id="KW-1133">Transmembrane helix</keyword>
<evidence type="ECO:0000313" key="3">
    <source>
        <dbReference type="EMBL" id="KAK6339633.1"/>
    </source>
</evidence>
<protein>
    <submittedName>
        <fullName evidence="3">Uncharacterized protein</fullName>
    </submittedName>
</protein>
<organism evidence="3 4">
    <name type="scientific">Orbilia javanica</name>
    <dbReference type="NCBI Taxonomy" id="47235"/>
    <lineage>
        <taxon>Eukaryota</taxon>
        <taxon>Fungi</taxon>
        <taxon>Dikarya</taxon>
        <taxon>Ascomycota</taxon>
        <taxon>Pezizomycotina</taxon>
        <taxon>Orbiliomycetes</taxon>
        <taxon>Orbiliales</taxon>
        <taxon>Orbiliaceae</taxon>
        <taxon>Orbilia</taxon>
    </lineage>
</organism>
<keyword evidence="2" id="KW-0812">Transmembrane</keyword>
<gene>
    <name evidence="3" type="ORF">TWF718_009029</name>
</gene>
<feature type="region of interest" description="Disordered" evidence="1">
    <location>
        <begin position="23"/>
        <end position="43"/>
    </location>
</feature>
<keyword evidence="4" id="KW-1185">Reference proteome</keyword>
<feature type="transmembrane region" description="Helical" evidence="2">
    <location>
        <begin position="165"/>
        <end position="185"/>
    </location>
</feature>
<evidence type="ECO:0000256" key="1">
    <source>
        <dbReference type="SAM" id="MobiDB-lite"/>
    </source>
</evidence>
<feature type="transmembrane region" description="Helical" evidence="2">
    <location>
        <begin position="59"/>
        <end position="81"/>
    </location>
</feature>
<feature type="compositionally biased region" description="Polar residues" evidence="1">
    <location>
        <begin position="28"/>
        <end position="43"/>
    </location>
</feature>
<dbReference type="Proteomes" id="UP001313282">
    <property type="component" value="Unassembled WGS sequence"/>
</dbReference>
<reference evidence="3 4" key="1">
    <citation type="submission" date="2019-10" db="EMBL/GenBank/DDBJ databases">
        <authorList>
            <person name="Palmer J.M."/>
        </authorList>
    </citation>
    <scope>NUCLEOTIDE SEQUENCE [LARGE SCALE GENOMIC DNA]</scope>
    <source>
        <strain evidence="3 4">TWF718</strain>
    </source>
</reference>
<dbReference type="EMBL" id="JAVHNR010000006">
    <property type="protein sequence ID" value="KAK6339633.1"/>
    <property type="molecule type" value="Genomic_DNA"/>
</dbReference>
<name>A0AAN8MV89_9PEZI</name>
<keyword evidence="2" id="KW-0472">Membrane</keyword>
<accession>A0AAN8MV89</accession>